<dbReference type="Proteomes" id="UP000600449">
    <property type="component" value="Unassembled WGS sequence"/>
</dbReference>
<organism evidence="2 3">
    <name type="scientific">Salinarimonas ramus</name>
    <dbReference type="NCBI Taxonomy" id="690164"/>
    <lineage>
        <taxon>Bacteria</taxon>
        <taxon>Pseudomonadati</taxon>
        <taxon>Pseudomonadota</taxon>
        <taxon>Alphaproteobacteria</taxon>
        <taxon>Hyphomicrobiales</taxon>
        <taxon>Salinarimonadaceae</taxon>
        <taxon>Salinarimonas</taxon>
    </lineage>
</organism>
<evidence type="ECO:0000313" key="2">
    <source>
        <dbReference type="EMBL" id="GGK30726.1"/>
    </source>
</evidence>
<sequence length="249" mass="26542">MSLLKRIGKHPRVRAAAGYAFARYLGLVRRTNRFVMEPADAHERIGPLMPVIAAMWHGQHFLVHLAKRPQDPTACLVSRSGDGELNAIALEHLGVRPIRGSGDRGRGRVREKGGAQAMRAMLRALEGGESIVMTADVPKIARRAGEGIVTLARLSGRPIVPVAVVTSRRKIFRSWDRATLGLPFGRGAIVIGDPIFVARDADADAVEAARRAVETGLDGVHARAYARIGADDPGADLRTTSMAAAGGGA</sequence>
<dbReference type="InterPro" id="IPR007172">
    <property type="entry name" value="DUF374"/>
</dbReference>
<dbReference type="EMBL" id="BMMF01000004">
    <property type="protein sequence ID" value="GGK30726.1"/>
    <property type="molecule type" value="Genomic_DNA"/>
</dbReference>
<comment type="caution">
    <text evidence="2">The sequence shown here is derived from an EMBL/GenBank/DDBJ whole genome shotgun (WGS) entry which is preliminary data.</text>
</comment>
<name>A0A917Q6N7_9HYPH</name>
<reference evidence="2 3" key="1">
    <citation type="journal article" date="2014" name="Int. J. Syst. Evol. Microbiol.">
        <title>Complete genome sequence of Corynebacterium casei LMG S-19264T (=DSM 44701T), isolated from a smear-ripened cheese.</title>
        <authorList>
            <consortium name="US DOE Joint Genome Institute (JGI-PGF)"/>
            <person name="Walter F."/>
            <person name="Albersmeier A."/>
            <person name="Kalinowski J."/>
            <person name="Ruckert C."/>
        </authorList>
    </citation>
    <scope>NUCLEOTIDE SEQUENCE [LARGE SCALE GENOMIC DNA]</scope>
    <source>
        <strain evidence="2 3">CGMCC 1.9161</strain>
    </source>
</reference>
<feature type="domain" description="DUF374" evidence="1">
    <location>
        <begin position="68"/>
        <end position="140"/>
    </location>
</feature>
<proteinExistence type="predicted"/>
<protein>
    <recommendedName>
        <fullName evidence="1">DUF374 domain-containing protein</fullName>
    </recommendedName>
</protein>
<dbReference type="Pfam" id="PF04028">
    <property type="entry name" value="DUF374"/>
    <property type="match status" value="1"/>
</dbReference>
<evidence type="ECO:0000313" key="3">
    <source>
        <dbReference type="Proteomes" id="UP000600449"/>
    </source>
</evidence>
<evidence type="ECO:0000259" key="1">
    <source>
        <dbReference type="Pfam" id="PF04028"/>
    </source>
</evidence>
<dbReference type="RefSeq" id="WP_188911577.1">
    <property type="nucleotide sequence ID" value="NZ_BMMF01000004.1"/>
</dbReference>
<accession>A0A917Q6N7</accession>
<gene>
    <name evidence="2" type="ORF">GCM10011322_16640</name>
</gene>
<dbReference type="AlphaFoldDB" id="A0A917Q6N7"/>
<keyword evidence="3" id="KW-1185">Reference proteome</keyword>